<comment type="caution">
    <text evidence="6">The sequence shown here is derived from an EMBL/GenBank/DDBJ whole genome shotgun (WGS) entry which is preliminary data.</text>
</comment>
<dbReference type="NCBIfam" id="TIGR00044">
    <property type="entry name" value="YggS family pyridoxal phosphate-dependent enzyme"/>
    <property type="match status" value="1"/>
</dbReference>
<name>A0A8J6N7B7_9BACT</name>
<evidence type="ECO:0000256" key="2">
    <source>
        <dbReference type="HAMAP-Rule" id="MF_02087"/>
    </source>
</evidence>
<evidence type="ECO:0000256" key="1">
    <source>
        <dbReference type="ARBA" id="ARBA00022898"/>
    </source>
</evidence>
<dbReference type="GO" id="GO:0030170">
    <property type="term" value="F:pyridoxal phosphate binding"/>
    <property type="evidence" value="ECO:0007669"/>
    <property type="project" value="UniProtKB-UniRule"/>
</dbReference>
<dbReference type="PANTHER" id="PTHR10146">
    <property type="entry name" value="PROLINE SYNTHETASE CO-TRANSCRIBED BACTERIAL HOMOLOG PROTEIN"/>
    <property type="match status" value="1"/>
</dbReference>
<comment type="similarity">
    <text evidence="2 4">Belongs to the pyridoxal phosphate-binding protein YggS/PROSC family.</text>
</comment>
<dbReference type="Gene3D" id="3.20.20.10">
    <property type="entry name" value="Alanine racemase"/>
    <property type="match status" value="1"/>
</dbReference>
<dbReference type="InterPro" id="IPR011078">
    <property type="entry name" value="PyrdxlP_homeostasis"/>
</dbReference>
<dbReference type="InterPro" id="IPR029066">
    <property type="entry name" value="PLP-binding_barrel"/>
</dbReference>
<evidence type="ECO:0000313" key="6">
    <source>
        <dbReference type="EMBL" id="MBC8208052.1"/>
    </source>
</evidence>
<dbReference type="PANTHER" id="PTHR10146:SF14">
    <property type="entry name" value="PYRIDOXAL PHOSPHATE HOMEOSTASIS PROTEIN"/>
    <property type="match status" value="1"/>
</dbReference>
<comment type="function">
    <text evidence="2">Pyridoxal 5'-phosphate (PLP)-binding protein, which is involved in PLP homeostasis.</text>
</comment>
<evidence type="ECO:0000256" key="3">
    <source>
        <dbReference type="PIRSR" id="PIRSR004848-1"/>
    </source>
</evidence>
<dbReference type="AlphaFoldDB" id="A0A8J6N7B7"/>
<sequence>MIKENLTQIRKTIKATAQSCGRNPDEIRLVAVSKRFPVDHIREAMNADQMLFGENYLQEAQQKISALGAGPHFHFIGHLQSNKAKVAAGIFQMIETIDRIKLATTLERHLASLGRTMDGLIQINIGREPQKSGVLPEECSKLLEQLQSLNHLKIKGLMCIPPHSDDPELSRPHFQAMRELAYHLQRHKLLPQDRAPELSMGMSDDYLVAIEEGATLIRIGTSIFGERPR</sequence>
<gene>
    <name evidence="6" type="ORF">H8E79_02655</name>
</gene>
<feature type="modified residue" description="N6-(pyridoxal phosphate)lysine" evidence="2 3">
    <location>
        <position position="34"/>
    </location>
</feature>
<dbReference type="InterPro" id="IPR001608">
    <property type="entry name" value="Ala_racemase_N"/>
</dbReference>
<dbReference type="PIRSF" id="PIRSF004848">
    <property type="entry name" value="YBL036c_PLPDEIII"/>
    <property type="match status" value="1"/>
</dbReference>
<dbReference type="SUPFAM" id="SSF51419">
    <property type="entry name" value="PLP-binding barrel"/>
    <property type="match status" value="1"/>
</dbReference>
<reference evidence="6 7" key="1">
    <citation type="submission" date="2020-08" db="EMBL/GenBank/DDBJ databases">
        <title>Bridging the membrane lipid divide: bacteria of the FCB group superphylum have the potential to synthesize archaeal ether lipids.</title>
        <authorList>
            <person name="Villanueva L."/>
            <person name="Von Meijenfeldt F.A.B."/>
            <person name="Westbye A.B."/>
            <person name="Yadav S."/>
            <person name="Hopmans E.C."/>
            <person name="Dutilh B.E."/>
            <person name="Sinninghe Damste J.S."/>
        </authorList>
    </citation>
    <scope>NUCLEOTIDE SEQUENCE [LARGE SCALE GENOMIC DNA]</scope>
    <source>
        <strain evidence="6">NIOZ-UU81</strain>
    </source>
</reference>
<comment type="cofactor">
    <cofactor evidence="3">
        <name>pyridoxal 5'-phosphate</name>
        <dbReference type="ChEBI" id="CHEBI:597326"/>
    </cofactor>
</comment>
<dbReference type="Proteomes" id="UP000599024">
    <property type="component" value="Unassembled WGS sequence"/>
</dbReference>
<dbReference type="EMBL" id="JACNLK010000027">
    <property type="protein sequence ID" value="MBC8208052.1"/>
    <property type="molecule type" value="Genomic_DNA"/>
</dbReference>
<accession>A0A8J6N7B7</accession>
<evidence type="ECO:0000259" key="5">
    <source>
        <dbReference type="Pfam" id="PF01168"/>
    </source>
</evidence>
<dbReference type="CDD" id="cd00635">
    <property type="entry name" value="PLPDE_III_YBL036c_like"/>
    <property type="match status" value="1"/>
</dbReference>
<organism evidence="6 7">
    <name type="scientific">Candidatus Desulfatifera sulfidica</name>
    <dbReference type="NCBI Taxonomy" id="2841691"/>
    <lineage>
        <taxon>Bacteria</taxon>
        <taxon>Pseudomonadati</taxon>
        <taxon>Thermodesulfobacteriota</taxon>
        <taxon>Desulfobulbia</taxon>
        <taxon>Desulfobulbales</taxon>
        <taxon>Desulfobulbaceae</taxon>
        <taxon>Candidatus Desulfatifera</taxon>
    </lineage>
</organism>
<keyword evidence="1 2" id="KW-0663">Pyridoxal phosphate</keyword>
<dbReference type="Pfam" id="PF01168">
    <property type="entry name" value="Ala_racemase_N"/>
    <property type="match status" value="1"/>
</dbReference>
<dbReference type="FunFam" id="3.20.20.10:FF:000018">
    <property type="entry name" value="Pyridoxal phosphate homeostasis protein"/>
    <property type="match status" value="1"/>
</dbReference>
<dbReference type="HAMAP" id="MF_02087">
    <property type="entry name" value="PLP_homeostasis"/>
    <property type="match status" value="1"/>
</dbReference>
<evidence type="ECO:0000313" key="7">
    <source>
        <dbReference type="Proteomes" id="UP000599024"/>
    </source>
</evidence>
<protein>
    <recommendedName>
        <fullName evidence="2">Pyridoxal phosphate homeostasis protein</fullName>
        <shortName evidence="2">PLP homeostasis protein</shortName>
    </recommendedName>
</protein>
<evidence type="ECO:0000256" key="4">
    <source>
        <dbReference type="RuleBase" id="RU004514"/>
    </source>
</evidence>
<proteinExistence type="inferred from homology"/>
<feature type="domain" description="Alanine racemase N-terminal" evidence="5">
    <location>
        <begin position="5"/>
        <end position="228"/>
    </location>
</feature>